<feature type="compositionally biased region" description="Polar residues" evidence="1">
    <location>
        <begin position="101"/>
        <end position="112"/>
    </location>
</feature>
<accession>A0AAN8KQ56</accession>
<keyword evidence="3" id="KW-1185">Reference proteome</keyword>
<evidence type="ECO:0000313" key="2">
    <source>
        <dbReference type="EMBL" id="KAK6296687.1"/>
    </source>
</evidence>
<gene>
    <name evidence="2" type="ORF">J4Q44_G00328290</name>
</gene>
<dbReference type="EMBL" id="JAGTTL010000032">
    <property type="protein sequence ID" value="KAK6296687.1"/>
    <property type="molecule type" value="Genomic_DNA"/>
</dbReference>
<comment type="caution">
    <text evidence="2">The sequence shown here is derived from an EMBL/GenBank/DDBJ whole genome shotgun (WGS) entry which is preliminary data.</text>
</comment>
<reference evidence="2 3" key="1">
    <citation type="submission" date="2021-04" db="EMBL/GenBank/DDBJ databases">
        <authorList>
            <person name="De Guttry C."/>
            <person name="Zahm M."/>
            <person name="Klopp C."/>
            <person name="Cabau C."/>
            <person name="Louis A."/>
            <person name="Berthelot C."/>
            <person name="Parey E."/>
            <person name="Roest Crollius H."/>
            <person name="Montfort J."/>
            <person name="Robinson-Rechavi M."/>
            <person name="Bucao C."/>
            <person name="Bouchez O."/>
            <person name="Gislard M."/>
            <person name="Lluch J."/>
            <person name="Milhes M."/>
            <person name="Lampietro C."/>
            <person name="Lopez Roques C."/>
            <person name="Donnadieu C."/>
            <person name="Braasch I."/>
            <person name="Desvignes T."/>
            <person name="Postlethwait J."/>
            <person name="Bobe J."/>
            <person name="Wedekind C."/>
            <person name="Guiguen Y."/>
        </authorList>
    </citation>
    <scope>NUCLEOTIDE SEQUENCE [LARGE SCALE GENOMIC DNA]</scope>
    <source>
        <strain evidence="2">Cs_M1</strain>
        <tissue evidence="2">Blood</tissue>
    </source>
</reference>
<feature type="region of interest" description="Disordered" evidence="1">
    <location>
        <begin position="69"/>
        <end position="118"/>
    </location>
</feature>
<evidence type="ECO:0000256" key="1">
    <source>
        <dbReference type="SAM" id="MobiDB-lite"/>
    </source>
</evidence>
<sequence>MSCVRGSGLEVKESPLVQPQSPWCESMSQLMRKLDQLNLDIEEALSASSSPSDTPCTARRQQCGAVSGTAVNKSLNEEDSTLLQRGEPDTGECPRKDQHKTSAPRSSATGTRARTKKTVICSKMTNAGAGGILPNGA</sequence>
<protein>
    <submittedName>
        <fullName evidence="2">Uncharacterized protein</fullName>
    </submittedName>
</protein>
<dbReference type="Proteomes" id="UP001356427">
    <property type="component" value="Unassembled WGS sequence"/>
</dbReference>
<feature type="region of interest" description="Disordered" evidence="1">
    <location>
        <begin position="1"/>
        <end position="21"/>
    </location>
</feature>
<proteinExistence type="predicted"/>
<dbReference type="AlphaFoldDB" id="A0AAN8KQ56"/>
<feature type="compositionally biased region" description="Basic and acidic residues" evidence="1">
    <location>
        <begin position="86"/>
        <end position="100"/>
    </location>
</feature>
<evidence type="ECO:0000313" key="3">
    <source>
        <dbReference type="Proteomes" id="UP001356427"/>
    </source>
</evidence>
<organism evidence="2 3">
    <name type="scientific">Coregonus suidteri</name>
    <dbReference type="NCBI Taxonomy" id="861788"/>
    <lineage>
        <taxon>Eukaryota</taxon>
        <taxon>Metazoa</taxon>
        <taxon>Chordata</taxon>
        <taxon>Craniata</taxon>
        <taxon>Vertebrata</taxon>
        <taxon>Euteleostomi</taxon>
        <taxon>Actinopterygii</taxon>
        <taxon>Neopterygii</taxon>
        <taxon>Teleostei</taxon>
        <taxon>Protacanthopterygii</taxon>
        <taxon>Salmoniformes</taxon>
        <taxon>Salmonidae</taxon>
        <taxon>Coregoninae</taxon>
        <taxon>Coregonus</taxon>
    </lineage>
</organism>
<name>A0AAN8KQ56_9TELE</name>